<dbReference type="Proteomes" id="UP001054945">
    <property type="component" value="Unassembled WGS sequence"/>
</dbReference>
<proteinExistence type="predicted"/>
<accession>A0AAV4ND86</accession>
<dbReference type="AlphaFoldDB" id="A0AAV4ND86"/>
<gene>
    <name evidence="1" type="ORF">CEXT_157371</name>
</gene>
<comment type="caution">
    <text evidence="1">The sequence shown here is derived from an EMBL/GenBank/DDBJ whole genome shotgun (WGS) entry which is preliminary data.</text>
</comment>
<dbReference type="EMBL" id="BPLR01003268">
    <property type="protein sequence ID" value="GIX82779.1"/>
    <property type="molecule type" value="Genomic_DNA"/>
</dbReference>
<sequence>MISGNIDIHTTSLSQPDFSLLHKSQLSAKEPNLTRSKQQKRLRVGNMNYRVCHSRTWKYNYLQKDCMIGFQNEFRNACAELNLWR</sequence>
<keyword evidence="2" id="KW-1185">Reference proteome</keyword>
<reference evidence="1 2" key="1">
    <citation type="submission" date="2021-06" db="EMBL/GenBank/DDBJ databases">
        <title>Caerostris extrusa draft genome.</title>
        <authorList>
            <person name="Kono N."/>
            <person name="Arakawa K."/>
        </authorList>
    </citation>
    <scope>NUCLEOTIDE SEQUENCE [LARGE SCALE GENOMIC DNA]</scope>
</reference>
<name>A0AAV4ND86_CAEEX</name>
<evidence type="ECO:0000313" key="2">
    <source>
        <dbReference type="Proteomes" id="UP001054945"/>
    </source>
</evidence>
<organism evidence="1 2">
    <name type="scientific">Caerostris extrusa</name>
    <name type="common">Bark spider</name>
    <name type="synonym">Caerostris bankana</name>
    <dbReference type="NCBI Taxonomy" id="172846"/>
    <lineage>
        <taxon>Eukaryota</taxon>
        <taxon>Metazoa</taxon>
        <taxon>Ecdysozoa</taxon>
        <taxon>Arthropoda</taxon>
        <taxon>Chelicerata</taxon>
        <taxon>Arachnida</taxon>
        <taxon>Araneae</taxon>
        <taxon>Araneomorphae</taxon>
        <taxon>Entelegynae</taxon>
        <taxon>Araneoidea</taxon>
        <taxon>Araneidae</taxon>
        <taxon>Caerostris</taxon>
    </lineage>
</organism>
<evidence type="ECO:0000313" key="1">
    <source>
        <dbReference type="EMBL" id="GIX82779.1"/>
    </source>
</evidence>
<protein>
    <submittedName>
        <fullName evidence="1">Uncharacterized protein</fullName>
    </submittedName>
</protein>